<reference evidence="9" key="2">
    <citation type="submission" date="2014-05" db="EMBL/GenBank/DDBJ databases">
        <title>Draft genome sequence of Virgibacillus massiliensis Vm-5.</title>
        <authorList>
            <person name="Khelaifia S."/>
            <person name="Croce O."/>
            <person name="Lagier J.C."/>
            <person name="Raoult D."/>
        </authorList>
    </citation>
    <scope>NUCLEOTIDE SEQUENCE [LARGE SCALE GENOMIC DNA]</scope>
    <source>
        <strain evidence="9">Vm-5</strain>
    </source>
</reference>
<dbReference type="RefSeq" id="WP_038245600.1">
    <property type="nucleotide sequence ID" value="NZ_BNER01000011.1"/>
</dbReference>
<feature type="transmembrane region" description="Helical" evidence="6">
    <location>
        <begin position="50"/>
        <end position="69"/>
    </location>
</feature>
<comment type="caution">
    <text evidence="8">The sequence shown here is derived from an EMBL/GenBank/DDBJ whole genome shotgun (WGS) entry which is preliminary data.</text>
</comment>
<evidence type="ECO:0000313" key="8">
    <source>
        <dbReference type="EMBL" id="CDQ40590.1"/>
    </source>
</evidence>
<feature type="domain" description="RDD" evidence="7">
    <location>
        <begin position="7"/>
        <end position="131"/>
    </location>
</feature>
<dbReference type="eggNOG" id="COG1714">
    <property type="taxonomic scope" value="Bacteria"/>
</dbReference>
<evidence type="ECO:0000256" key="6">
    <source>
        <dbReference type="SAM" id="Phobius"/>
    </source>
</evidence>
<feature type="transmembrane region" description="Helical" evidence="6">
    <location>
        <begin position="96"/>
        <end position="119"/>
    </location>
</feature>
<evidence type="ECO:0000259" key="7">
    <source>
        <dbReference type="Pfam" id="PF06271"/>
    </source>
</evidence>
<gene>
    <name evidence="8" type="ORF">BN990_02916</name>
</gene>
<dbReference type="OrthoDB" id="1787043at2"/>
<proteinExistence type="predicted"/>
<evidence type="ECO:0000256" key="2">
    <source>
        <dbReference type="ARBA" id="ARBA00022475"/>
    </source>
</evidence>
<dbReference type="EMBL" id="CCDP010000002">
    <property type="protein sequence ID" value="CDQ40590.1"/>
    <property type="molecule type" value="Genomic_DNA"/>
</dbReference>
<evidence type="ECO:0000256" key="5">
    <source>
        <dbReference type="ARBA" id="ARBA00023136"/>
    </source>
</evidence>
<dbReference type="InterPro" id="IPR010432">
    <property type="entry name" value="RDD"/>
</dbReference>
<dbReference type="Pfam" id="PF06271">
    <property type="entry name" value="RDD"/>
    <property type="match status" value="1"/>
</dbReference>
<comment type="subcellular location">
    <subcellularLocation>
        <location evidence="1">Cell membrane</location>
        <topology evidence="1">Multi-pass membrane protein</topology>
    </subcellularLocation>
</comment>
<evidence type="ECO:0000256" key="3">
    <source>
        <dbReference type="ARBA" id="ARBA00022692"/>
    </source>
</evidence>
<feature type="transmembrane region" description="Helical" evidence="6">
    <location>
        <begin position="20"/>
        <end position="38"/>
    </location>
</feature>
<organism evidence="8 9">
    <name type="scientific">Virgibacillus massiliensis</name>
    <dbReference type="NCBI Taxonomy" id="1462526"/>
    <lineage>
        <taxon>Bacteria</taxon>
        <taxon>Bacillati</taxon>
        <taxon>Bacillota</taxon>
        <taxon>Bacilli</taxon>
        <taxon>Bacillales</taxon>
        <taxon>Bacillaceae</taxon>
        <taxon>Virgibacillus</taxon>
    </lineage>
</organism>
<dbReference type="GO" id="GO:0005886">
    <property type="term" value="C:plasma membrane"/>
    <property type="evidence" value="ECO:0007669"/>
    <property type="project" value="UniProtKB-SubCell"/>
</dbReference>
<reference evidence="8 9" key="1">
    <citation type="submission" date="2014-03" db="EMBL/GenBank/DDBJ databases">
        <authorList>
            <person name="Urmite Genomes U."/>
        </authorList>
    </citation>
    <scope>NUCLEOTIDE SEQUENCE [LARGE SCALE GENOMIC DNA]</scope>
    <source>
        <strain evidence="8 9">Vm-5</strain>
    </source>
</reference>
<dbReference type="PANTHER" id="PTHR36115">
    <property type="entry name" value="PROLINE-RICH ANTIGEN HOMOLOG-RELATED"/>
    <property type="match status" value="1"/>
</dbReference>
<dbReference type="STRING" id="1462526.BN990_02916"/>
<dbReference type="AlphaFoldDB" id="A0A024QEH1"/>
<keyword evidence="5 6" id="KW-0472">Membrane</keyword>
<accession>A0A024QEH1</accession>
<name>A0A024QEH1_9BACI</name>
<protein>
    <submittedName>
        <fullName evidence="8">RDD family protein</fullName>
    </submittedName>
</protein>
<evidence type="ECO:0000256" key="4">
    <source>
        <dbReference type="ARBA" id="ARBA00022989"/>
    </source>
</evidence>
<keyword evidence="2" id="KW-1003">Cell membrane</keyword>
<evidence type="ECO:0000313" key="9">
    <source>
        <dbReference type="Proteomes" id="UP000028875"/>
    </source>
</evidence>
<keyword evidence="4 6" id="KW-1133">Transmembrane helix</keyword>
<dbReference type="InterPro" id="IPR051791">
    <property type="entry name" value="Pra-immunoreactive"/>
</dbReference>
<sequence>MESKIHAHFLERLFARFLDFNILTVFISLLFFVLTGDFSIDWRSGMTWDIFYALYLVITPVLWSGFIIGKRICKIRLIRTDGNSVQLANTFFREVIGFHLIGILTLGLSLFISVFMVLFRTDKRAIHDMLGGTYVGKAYPSF</sequence>
<keyword evidence="3 6" id="KW-0812">Transmembrane</keyword>
<evidence type="ECO:0000256" key="1">
    <source>
        <dbReference type="ARBA" id="ARBA00004651"/>
    </source>
</evidence>
<dbReference type="Proteomes" id="UP000028875">
    <property type="component" value="Unassembled WGS sequence"/>
</dbReference>
<keyword evidence="9" id="KW-1185">Reference proteome</keyword>